<dbReference type="InterPro" id="IPR017853">
    <property type="entry name" value="GH"/>
</dbReference>
<keyword evidence="4" id="KW-0326">Glycosidase</keyword>
<dbReference type="SUPFAM" id="SSF74650">
    <property type="entry name" value="Galactose mutarotase-like"/>
    <property type="match status" value="1"/>
</dbReference>
<dbReference type="SUPFAM" id="SSF51445">
    <property type="entry name" value="(Trans)glycosidases"/>
    <property type="match status" value="1"/>
</dbReference>
<dbReference type="CDD" id="cd14752">
    <property type="entry name" value="GH31_N"/>
    <property type="match status" value="1"/>
</dbReference>
<dbReference type="Pfam" id="PF21365">
    <property type="entry name" value="Glyco_hydro_31_3rd"/>
    <property type="match status" value="1"/>
</dbReference>
<dbReference type="EC" id="3.2.1.20" evidence="3"/>
<dbReference type="GO" id="GO:0004558">
    <property type="term" value="F:alpha-1,4-glucosidase activity"/>
    <property type="evidence" value="ECO:0007669"/>
    <property type="project" value="UniProtKB-EC"/>
</dbReference>
<dbReference type="AlphaFoldDB" id="A0A6H0Y161"/>
<dbReference type="InterPro" id="IPR025887">
    <property type="entry name" value="Glyco_hydro_31_N_dom"/>
</dbReference>
<name>A0A6H0Y161_9PEZI</name>
<organism evidence="8 9">
    <name type="scientific">Peltaster fructicola</name>
    <dbReference type="NCBI Taxonomy" id="286661"/>
    <lineage>
        <taxon>Eukaryota</taxon>
        <taxon>Fungi</taxon>
        <taxon>Dikarya</taxon>
        <taxon>Ascomycota</taxon>
        <taxon>Pezizomycotina</taxon>
        <taxon>Dothideomycetes</taxon>
        <taxon>Dothideomycetes incertae sedis</taxon>
        <taxon>Peltaster</taxon>
    </lineage>
</organism>
<dbReference type="InterPro" id="IPR011013">
    <property type="entry name" value="Gal_mutarotase_sf_dom"/>
</dbReference>
<evidence type="ECO:0000259" key="6">
    <source>
        <dbReference type="Pfam" id="PF13802"/>
    </source>
</evidence>
<feature type="domain" description="Glycoside hydrolase family 31 N-terminal" evidence="6">
    <location>
        <begin position="37"/>
        <end position="197"/>
    </location>
</feature>
<dbReference type="OrthoDB" id="1334205at2759"/>
<feature type="domain" description="Glycosyl hydrolase family 31 C-terminal" evidence="7">
    <location>
        <begin position="618"/>
        <end position="712"/>
    </location>
</feature>
<dbReference type="GO" id="GO:0030246">
    <property type="term" value="F:carbohydrate binding"/>
    <property type="evidence" value="ECO:0007669"/>
    <property type="project" value="InterPro"/>
</dbReference>
<dbReference type="Pfam" id="PF13802">
    <property type="entry name" value="Gal_mutarotas_2"/>
    <property type="match status" value="1"/>
</dbReference>
<dbReference type="GO" id="GO:0005975">
    <property type="term" value="P:carbohydrate metabolic process"/>
    <property type="evidence" value="ECO:0007669"/>
    <property type="project" value="InterPro"/>
</dbReference>
<gene>
    <name evidence="8" type="ORF">AMS68_006193</name>
</gene>
<sequence length="849" mass="95431">MVQQRESVPTGYHLIESEQHQIAVHLQAKNDDEQIDFSFEAIKPGIFRTTFSSATHPVPPYPSARKPSTNTNGFEQIRYGDRQIAIQHENVEARVTFEGVPLVTIGYRGKKPLYADLPYRSYAIDGPGIAHYTRYHRGSLHIGLGEKAAPMDLSNRHFTLSATDCFGYDVLNTDPMYKHIPLLIRATPDGVVGTFSTAHARGYYSIGSEMDGMWGFYKVYRQDHGGLEEYTMIGKTLQDVVRLYAELVGFPLLVPRWAFGYLAGGMKYSMLDEPRASDALMEFADKIERYDIPCSGFQMSSGYTVAETEPKTRNVFTWNKHRFPDPKGFVQAFLERGIRLIANIKPYVLATHPEYEKLVKADALFKDMATGGVGIARLWSAGGGESGEGGHIDFTSKTGYDWWFNGVKSLREIGIDCMWNDNNEYLVPNDSWQCAMDQLDMKAAQSSSKQSRCDIGLWGRALHTELMGKSSHDALLAVAPHERPFVLTRSATAGTMRYCASSWSGDNVTSWDGMRGANALSLTAGMCLMQCYGHDIGGFEGPQPSPELLLRWVQLGIHSPRFAINCFKTGNDNLVGDVIEPWMYPEILPEVRKAICRRYELIPYVYDLMLRSHATAVPPQRWVGWGYETDPEVWTNKVLKDGEQQYWLGDTLLIGGVYESGVSEAKVYLPKAGNEDPGFLNTHAPYQYLRAGKWHTIASPWKDSIPVLARIGGGVPVGKDKQTVAPGDRINQAKLTEDDWRGVEIFPTPEDLAEGIWYTSTWSEDDGISTAERSEQCIARFSLSYAATSRVVKVKFEKDTRRFEPPWVKHGLTVILPVSDTREVTTEGHRAVQERRTDELGRKRYHINI</sequence>
<dbReference type="Gene3D" id="2.60.40.1760">
    <property type="entry name" value="glycosyl hydrolase (family 31)"/>
    <property type="match status" value="1"/>
</dbReference>
<dbReference type="PANTHER" id="PTHR22762:SF165">
    <property type="entry name" value="PUTATIVE (AFU_ORTHOLOGUE AFUA_1G06560)-RELATED"/>
    <property type="match status" value="1"/>
</dbReference>
<dbReference type="EMBL" id="CP051142">
    <property type="protein sequence ID" value="QIX00676.1"/>
    <property type="molecule type" value="Genomic_DNA"/>
</dbReference>
<dbReference type="Pfam" id="PF01055">
    <property type="entry name" value="Glyco_hydro_31_2nd"/>
    <property type="match status" value="1"/>
</dbReference>
<protein>
    <recommendedName>
        <fullName evidence="3">alpha-glucosidase</fullName>
        <ecNumber evidence="3">3.2.1.20</ecNumber>
    </recommendedName>
</protein>
<reference evidence="8 9" key="1">
    <citation type="journal article" date="2016" name="Sci. Rep.">
        <title>Peltaster fructicola genome reveals evolution from an invasive phytopathogen to an ectophytic parasite.</title>
        <authorList>
            <person name="Xu C."/>
            <person name="Chen H."/>
            <person name="Gleason M.L."/>
            <person name="Xu J.R."/>
            <person name="Liu H."/>
            <person name="Zhang R."/>
            <person name="Sun G."/>
        </authorList>
    </citation>
    <scope>NUCLEOTIDE SEQUENCE [LARGE SCALE GENOMIC DNA]</scope>
    <source>
        <strain evidence="8 9">LNHT1506</strain>
    </source>
</reference>
<evidence type="ECO:0000256" key="1">
    <source>
        <dbReference type="ARBA" id="ARBA00001657"/>
    </source>
</evidence>
<proteinExistence type="inferred from homology"/>
<dbReference type="PANTHER" id="PTHR22762">
    <property type="entry name" value="ALPHA-GLUCOSIDASE"/>
    <property type="match status" value="1"/>
</dbReference>
<comment type="catalytic activity">
    <reaction evidence="1">
        <text>Hydrolysis of terminal, non-reducing (1-&gt;4)-linked alpha-D-glucose residues with release of alpha-D-glucose.</text>
        <dbReference type="EC" id="3.2.1.20"/>
    </reaction>
</comment>
<dbReference type="Gene3D" id="3.20.20.80">
    <property type="entry name" value="Glycosidases"/>
    <property type="match status" value="1"/>
</dbReference>
<evidence type="ECO:0000313" key="8">
    <source>
        <dbReference type="EMBL" id="QIX00676.1"/>
    </source>
</evidence>
<evidence type="ECO:0000256" key="3">
    <source>
        <dbReference type="ARBA" id="ARBA00012741"/>
    </source>
</evidence>
<feature type="domain" description="Glycoside hydrolase family 31 TIM barrel" evidence="5">
    <location>
        <begin position="251"/>
        <end position="608"/>
    </location>
</feature>
<evidence type="ECO:0000313" key="9">
    <source>
        <dbReference type="Proteomes" id="UP000503462"/>
    </source>
</evidence>
<keyword evidence="9" id="KW-1185">Reference proteome</keyword>
<evidence type="ECO:0000256" key="2">
    <source>
        <dbReference type="ARBA" id="ARBA00007806"/>
    </source>
</evidence>
<evidence type="ECO:0000259" key="5">
    <source>
        <dbReference type="Pfam" id="PF01055"/>
    </source>
</evidence>
<keyword evidence="4" id="KW-0378">Hydrolase</keyword>
<accession>A0A6H0Y161</accession>
<evidence type="ECO:0000256" key="4">
    <source>
        <dbReference type="RuleBase" id="RU361185"/>
    </source>
</evidence>
<dbReference type="InterPro" id="IPR048395">
    <property type="entry name" value="Glyco_hydro_31_C"/>
</dbReference>
<evidence type="ECO:0000259" key="7">
    <source>
        <dbReference type="Pfam" id="PF21365"/>
    </source>
</evidence>
<dbReference type="InterPro" id="IPR000322">
    <property type="entry name" value="Glyco_hydro_31_TIM"/>
</dbReference>
<dbReference type="Proteomes" id="UP000503462">
    <property type="component" value="Chromosome 4"/>
</dbReference>
<comment type="similarity">
    <text evidence="2 4">Belongs to the glycosyl hydrolase 31 family.</text>
</comment>